<dbReference type="PANTHER" id="PTHR30337:SF0">
    <property type="entry name" value="NUCLEASE SBCCD SUBUNIT D"/>
    <property type="match status" value="1"/>
</dbReference>
<evidence type="ECO:0000256" key="2">
    <source>
        <dbReference type="ARBA" id="ARBA00011322"/>
    </source>
</evidence>
<keyword evidence="6 7" id="KW-0269">Exonuclease</keyword>
<keyword evidence="7" id="KW-0233">DNA recombination</keyword>
<comment type="caution">
    <text evidence="10">The sequence shown here is derived from an EMBL/GenBank/DDBJ whole genome shotgun (WGS) entry which is preliminary data.</text>
</comment>
<feature type="domain" description="Calcineurin-like phosphoesterase" evidence="8">
    <location>
        <begin position="1"/>
        <end position="115"/>
    </location>
</feature>
<dbReference type="CDD" id="cd00840">
    <property type="entry name" value="MPP_Mre11_N"/>
    <property type="match status" value="1"/>
</dbReference>
<keyword evidence="7" id="KW-0255">Endonuclease</keyword>
<proteinExistence type="inferred from homology"/>
<comment type="subunit">
    <text evidence="2 7">Heterodimer of SbcC and SbcD.</text>
</comment>
<evidence type="ECO:0000256" key="1">
    <source>
        <dbReference type="ARBA" id="ARBA00010555"/>
    </source>
</evidence>
<organism evidence="10">
    <name type="scientific">Geobacter metallireducens</name>
    <dbReference type="NCBI Taxonomy" id="28232"/>
    <lineage>
        <taxon>Bacteria</taxon>
        <taxon>Pseudomonadati</taxon>
        <taxon>Thermodesulfobacteriota</taxon>
        <taxon>Desulfuromonadia</taxon>
        <taxon>Geobacterales</taxon>
        <taxon>Geobacteraceae</taxon>
        <taxon>Geobacter</taxon>
    </lineage>
</organism>
<keyword evidence="5 7" id="KW-0378">Hydrolase</keyword>
<dbReference type="Pfam" id="PF12320">
    <property type="entry name" value="SbcD_C"/>
    <property type="match status" value="1"/>
</dbReference>
<dbReference type="InterPro" id="IPR026843">
    <property type="entry name" value="SbcD_C"/>
</dbReference>
<evidence type="ECO:0000256" key="3">
    <source>
        <dbReference type="ARBA" id="ARBA00013365"/>
    </source>
</evidence>
<dbReference type="AlphaFoldDB" id="A0A831UDL2"/>
<evidence type="ECO:0000259" key="8">
    <source>
        <dbReference type="Pfam" id="PF00149"/>
    </source>
</evidence>
<evidence type="ECO:0000259" key="9">
    <source>
        <dbReference type="Pfam" id="PF12320"/>
    </source>
</evidence>
<dbReference type="GO" id="GO:0008408">
    <property type="term" value="F:3'-5' exonuclease activity"/>
    <property type="evidence" value="ECO:0007669"/>
    <property type="project" value="InterPro"/>
</dbReference>
<evidence type="ECO:0000256" key="5">
    <source>
        <dbReference type="ARBA" id="ARBA00022801"/>
    </source>
</evidence>
<protein>
    <recommendedName>
        <fullName evidence="3 7">Nuclease SbcCD subunit D</fullName>
    </recommendedName>
</protein>
<gene>
    <name evidence="7" type="primary">sbcD</name>
    <name evidence="10" type="ORF">ENQ87_07225</name>
</gene>
<evidence type="ECO:0000256" key="7">
    <source>
        <dbReference type="RuleBase" id="RU363069"/>
    </source>
</evidence>
<evidence type="ECO:0000256" key="6">
    <source>
        <dbReference type="ARBA" id="ARBA00022839"/>
    </source>
</evidence>
<dbReference type="Pfam" id="PF00149">
    <property type="entry name" value="Metallophos"/>
    <property type="match status" value="1"/>
</dbReference>
<feature type="domain" description="Nuclease SbcCD subunit D C-terminal" evidence="9">
    <location>
        <begin position="261"/>
        <end position="348"/>
    </location>
</feature>
<keyword evidence="4 7" id="KW-0540">Nuclease</keyword>
<dbReference type="Gene3D" id="3.60.21.10">
    <property type="match status" value="1"/>
</dbReference>
<dbReference type="InterPro" id="IPR004593">
    <property type="entry name" value="SbcD"/>
</dbReference>
<dbReference type="InterPro" id="IPR041796">
    <property type="entry name" value="Mre11_N"/>
</dbReference>
<dbReference type="InterPro" id="IPR029052">
    <property type="entry name" value="Metallo-depent_PP-like"/>
</dbReference>
<dbReference type="GO" id="GO:0006260">
    <property type="term" value="P:DNA replication"/>
    <property type="evidence" value="ECO:0007669"/>
    <property type="project" value="UniProtKB-KW"/>
</dbReference>
<dbReference type="SUPFAM" id="SSF56300">
    <property type="entry name" value="Metallo-dependent phosphatases"/>
    <property type="match status" value="1"/>
</dbReference>
<sequence length="378" mass="41365">MRILHLADLHLGKIFHDVHLTDDQAHLLDQAVSIACDEKVDAVVISGDVYDRAVPPVEATEILDDFLSRLVLDHGIRVVLIPGNHDSAERIAFGSRLLRERGLHIAADPFACTPLEFHDPHGPVTFLPLPYIEPVTFRRHLEDPEITDFTAAYRHALAGLPVSGRTVCVAHCYAAGGVGSESERPLAIGGSSLVDASVFAPYTLTLLGHLHRPQKVAPNAWYAGAPLRYSFSELDHDKVFTLFDLDAAGGVTRTTIPVRPRRELRELKGTLEEILAQAAADPAPHDYLAITLTDRGMIFDYAARIREVYPNVLSIVRSQHMGEGEIVSPGELRRLSDQEIVGRFYAHVTGELDGEEQAVLADVLNTLNRGEGGTPCAP</sequence>
<accession>A0A831UDL2</accession>
<evidence type="ECO:0000256" key="4">
    <source>
        <dbReference type="ARBA" id="ARBA00022722"/>
    </source>
</evidence>
<dbReference type="GO" id="GO:0006310">
    <property type="term" value="P:DNA recombination"/>
    <property type="evidence" value="ECO:0007669"/>
    <property type="project" value="UniProtKB-KW"/>
</dbReference>
<dbReference type="EMBL" id="DSOV01000031">
    <property type="protein sequence ID" value="HEN42155.1"/>
    <property type="molecule type" value="Genomic_DNA"/>
</dbReference>
<reference evidence="10" key="1">
    <citation type="journal article" date="2020" name="mSystems">
        <title>Genome- and Community-Level Interaction Insights into Carbon Utilization and Element Cycling Functions of Hydrothermarchaeota in Hydrothermal Sediment.</title>
        <authorList>
            <person name="Zhou Z."/>
            <person name="Liu Y."/>
            <person name="Xu W."/>
            <person name="Pan J."/>
            <person name="Luo Z.H."/>
            <person name="Li M."/>
        </authorList>
    </citation>
    <scope>NUCLEOTIDE SEQUENCE [LARGE SCALE GENOMIC DNA]</scope>
    <source>
        <strain evidence="10">SpSt-349</strain>
    </source>
</reference>
<dbReference type="GO" id="GO:0004519">
    <property type="term" value="F:endonuclease activity"/>
    <property type="evidence" value="ECO:0007669"/>
    <property type="project" value="UniProtKB-KW"/>
</dbReference>
<evidence type="ECO:0000313" key="10">
    <source>
        <dbReference type="EMBL" id="HEN42155.1"/>
    </source>
</evidence>
<comment type="similarity">
    <text evidence="1 7">Belongs to the SbcD family.</text>
</comment>
<comment type="function">
    <text evidence="7">SbcCD cleaves DNA hairpin structures. These structures can inhibit DNA replication and are intermediates in certain DNA recombination reactions. The complex acts as a 3'-&gt;5' double strand exonuclease that can open hairpins. It also has a 5' single-strand endonuclease activity.</text>
</comment>
<dbReference type="InterPro" id="IPR050535">
    <property type="entry name" value="DNA_Repair-Maintenance_Comp"/>
</dbReference>
<dbReference type="NCBIfam" id="TIGR00619">
    <property type="entry name" value="sbcd"/>
    <property type="match status" value="1"/>
</dbReference>
<keyword evidence="7" id="KW-0235">DNA replication</keyword>
<dbReference type="PANTHER" id="PTHR30337">
    <property type="entry name" value="COMPONENT OF ATP-DEPENDENT DSDNA EXONUCLEASE"/>
    <property type="match status" value="1"/>
</dbReference>
<dbReference type="InterPro" id="IPR004843">
    <property type="entry name" value="Calcineurin-like_PHP"/>
</dbReference>
<name>A0A831UDL2_GEOME</name>